<dbReference type="CDD" id="cd11528">
    <property type="entry name" value="NTP-PPase_MazG_Nterm"/>
    <property type="match status" value="1"/>
</dbReference>
<feature type="domain" description="NTP pyrophosphohydrolase MazG-like" evidence="5">
    <location>
        <begin position="42"/>
        <end position="114"/>
    </location>
</feature>
<dbReference type="AlphaFoldDB" id="E4TRS5"/>
<proteinExistence type="inferred from homology"/>
<dbReference type="GO" id="GO:0046052">
    <property type="term" value="P:UTP catabolic process"/>
    <property type="evidence" value="ECO:0007669"/>
    <property type="project" value="TreeGrafter"/>
</dbReference>
<dbReference type="GO" id="GO:0006203">
    <property type="term" value="P:dGTP catabolic process"/>
    <property type="evidence" value="ECO:0007669"/>
    <property type="project" value="TreeGrafter"/>
</dbReference>
<evidence type="ECO:0000256" key="4">
    <source>
        <dbReference type="ARBA" id="ARBA00074799"/>
    </source>
</evidence>
<comment type="catalytic activity">
    <reaction evidence="1">
        <text>ATP + H2O = AMP + diphosphate + H(+)</text>
        <dbReference type="Rhea" id="RHEA:14245"/>
        <dbReference type="ChEBI" id="CHEBI:15377"/>
        <dbReference type="ChEBI" id="CHEBI:15378"/>
        <dbReference type="ChEBI" id="CHEBI:30616"/>
        <dbReference type="ChEBI" id="CHEBI:33019"/>
        <dbReference type="ChEBI" id="CHEBI:456215"/>
        <dbReference type="EC" id="3.6.1.8"/>
    </reaction>
</comment>
<dbReference type="SUPFAM" id="SSF101386">
    <property type="entry name" value="all-alpha NTP pyrophosphatases"/>
    <property type="match status" value="2"/>
</dbReference>
<reference evidence="6 7" key="1">
    <citation type="journal article" date="2011" name="Stand. Genomic Sci.">
        <title>Complete genome sequence of Marivirga tractuosa type strain (H-43).</title>
        <authorList>
            <person name="Pagani I."/>
            <person name="Chertkov O."/>
            <person name="Lapidus A."/>
            <person name="Lucas S."/>
            <person name="Del Rio T.G."/>
            <person name="Tice H."/>
            <person name="Copeland A."/>
            <person name="Cheng J.F."/>
            <person name="Nolan M."/>
            <person name="Saunders E."/>
            <person name="Pitluck S."/>
            <person name="Held B."/>
            <person name="Goodwin L."/>
            <person name="Liolios K."/>
            <person name="Ovchinikova G."/>
            <person name="Ivanova N."/>
            <person name="Mavromatis K."/>
            <person name="Pati A."/>
            <person name="Chen A."/>
            <person name="Palaniappan K."/>
            <person name="Land M."/>
            <person name="Hauser L."/>
            <person name="Jeffries C.D."/>
            <person name="Detter J.C."/>
            <person name="Han C."/>
            <person name="Tapia R."/>
            <person name="Ngatchou-Djao O.D."/>
            <person name="Rohde M."/>
            <person name="Goker M."/>
            <person name="Spring S."/>
            <person name="Sikorski J."/>
            <person name="Woyke T."/>
            <person name="Bristow J."/>
            <person name="Eisen J.A."/>
            <person name="Markowitz V."/>
            <person name="Hugenholtz P."/>
            <person name="Klenk H.P."/>
            <person name="Kyrpides N.C."/>
        </authorList>
    </citation>
    <scope>NUCLEOTIDE SEQUENCE [LARGE SCALE GENOMIC DNA]</scope>
    <source>
        <strain evidence="7">ATCC 23168 / DSM 4126 / NBRC 15989 / NCIMB 1408 / VKM B-1430 / H-43</strain>
    </source>
</reference>
<gene>
    <name evidence="6" type="ordered locus">Ftrac_2796</name>
</gene>
<dbReference type="InterPro" id="IPR048011">
    <property type="entry name" value="NTP-PPase_MazG-like_C"/>
</dbReference>
<dbReference type="KEGG" id="mtt:Ftrac_2796"/>
<dbReference type="InterPro" id="IPR011551">
    <property type="entry name" value="NTP_PyrPHydrolase_MazG"/>
</dbReference>
<dbReference type="EMBL" id="CP002349">
    <property type="protein sequence ID" value="ADR22774.1"/>
    <property type="molecule type" value="Genomic_DNA"/>
</dbReference>
<dbReference type="GO" id="GO:0047693">
    <property type="term" value="F:ATP diphosphatase activity"/>
    <property type="evidence" value="ECO:0007669"/>
    <property type="project" value="UniProtKB-EC"/>
</dbReference>
<dbReference type="NCBIfam" id="NF007113">
    <property type="entry name" value="PRK09562.1"/>
    <property type="match status" value="1"/>
</dbReference>
<dbReference type="InterPro" id="IPR048015">
    <property type="entry name" value="NTP-PPase_MazG-like_N"/>
</dbReference>
<dbReference type="Proteomes" id="UP000008720">
    <property type="component" value="Chromosome"/>
</dbReference>
<organism evidence="6 7">
    <name type="scientific">Marivirga tractuosa (strain ATCC 23168 / DSM 4126 / NBRC 15989 / NCIMB 1408 / VKM B-1430 / H-43)</name>
    <name type="common">Microscilla tractuosa</name>
    <name type="synonym">Flexibacter tractuosus</name>
    <dbReference type="NCBI Taxonomy" id="643867"/>
    <lineage>
        <taxon>Bacteria</taxon>
        <taxon>Pseudomonadati</taxon>
        <taxon>Bacteroidota</taxon>
        <taxon>Cytophagia</taxon>
        <taxon>Cytophagales</taxon>
        <taxon>Marivirgaceae</taxon>
        <taxon>Marivirga</taxon>
    </lineage>
</organism>
<feature type="domain" description="NTP pyrophosphohydrolase MazG-like" evidence="5">
    <location>
        <begin position="181"/>
        <end position="237"/>
    </location>
</feature>
<dbReference type="PANTHER" id="PTHR30522">
    <property type="entry name" value="NUCLEOSIDE TRIPHOSPHATE PYROPHOSPHOHYDROLASE"/>
    <property type="match status" value="1"/>
</dbReference>
<dbReference type="FunFam" id="1.10.287.1080:FF:000003">
    <property type="entry name" value="Nucleoside triphosphate pyrophosphohydrolase"/>
    <property type="match status" value="1"/>
</dbReference>
<dbReference type="InterPro" id="IPR004518">
    <property type="entry name" value="MazG-like_dom"/>
</dbReference>
<protein>
    <recommendedName>
        <fullName evidence="4">Nucleoside triphosphate pyrophosphohydrolase</fullName>
        <ecNumber evidence="3">3.6.1.8</ecNumber>
    </recommendedName>
</protein>
<dbReference type="GO" id="GO:0046047">
    <property type="term" value="P:TTP catabolic process"/>
    <property type="evidence" value="ECO:0007669"/>
    <property type="project" value="TreeGrafter"/>
</dbReference>
<sequence length="269" mass="31484">MNNMKEVQKYPDSRREEKLQAFDRLLTIMDQLRNLCPWDKKQTIESIRHLTIEETFELSDAILDNDLEEIRKELGDLMLHIVFYARMADEQKAFDMADVLNGISEKLINRHPHIYADVEANDEQAVKENWEKIKLKEKGNKSVLGGVPKSLPALIKSIRIQEKARGVGFDWDEKSQVWGKVEEEMQEFKTEEESGNQEKATEEFGDLIFSLINYARFAGINPEEALEKTNKKFIKRFNYLEAESKKDGKQISEMSLEEMDVYWEKAKKL</sequence>
<dbReference type="STRING" id="643867.Ftrac_2796"/>
<dbReference type="GO" id="GO:0046076">
    <property type="term" value="P:dTTP catabolic process"/>
    <property type="evidence" value="ECO:0007669"/>
    <property type="project" value="TreeGrafter"/>
</dbReference>
<dbReference type="Pfam" id="PF03819">
    <property type="entry name" value="MazG"/>
    <property type="match status" value="2"/>
</dbReference>
<comment type="similarity">
    <text evidence="2">Belongs to the nucleoside triphosphate pyrophosphohydrolase family.</text>
</comment>
<dbReference type="NCBIfam" id="TIGR00444">
    <property type="entry name" value="mazG"/>
    <property type="match status" value="1"/>
</dbReference>
<keyword evidence="7" id="KW-1185">Reference proteome</keyword>
<dbReference type="GO" id="GO:0046081">
    <property type="term" value="P:dUTP catabolic process"/>
    <property type="evidence" value="ECO:0007669"/>
    <property type="project" value="TreeGrafter"/>
</dbReference>
<accession>E4TRS5</accession>
<dbReference type="GO" id="GO:0006950">
    <property type="term" value="P:response to stress"/>
    <property type="evidence" value="ECO:0007669"/>
    <property type="project" value="UniProtKB-ARBA"/>
</dbReference>
<dbReference type="EC" id="3.6.1.8" evidence="3"/>
<evidence type="ECO:0000313" key="6">
    <source>
        <dbReference type="EMBL" id="ADR22774.1"/>
    </source>
</evidence>
<dbReference type="PANTHER" id="PTHR30522:SF0">
    <property type="entry name" value="NUCLEOSIDE TRIPHOSPHATE PYROPHOSPHOHYDROLASE"/>
    <property type="match status" value="1"/>
</dbReference>
<dbReference type="HOGENOM" id="CLU_038356_0_1_10"/>
<name>E4TRS5_MARTH</name>
<dbReference type="FunFam" id="1.10.287.1080:FF:000001">
    <property type="entry name" value="Nucleoside triphosphate pyrophosphohydrolase"/>
    <property type="match status" value="1"/>
</dbReference>
<evidence type="ECO:0000259" key="5">
    <source>
        <dbReference type="Pfam" id="PF03819"/>
    </source>
</evidence>
<dbReference type="eggNOG" id="COG3956">
    <property type="taxonomic scope" value="Bacteria"/>
</dbReference>
<dbReference type="GO" id="GO:0046061">
    <property type="term" value="P:dATP catabolic process"/>
    <property type="evidence" value="ECO:0007669"/>
    <property type="project" value="TreeGrafter"/>
</dbReference>
<dbReference type="RefSeq" id="WP_013454917.1">
    <property type="nucleotide sequence ID" value="NC_014759.1"/>
</dbReference>
<dbReference type="CDD" id="cd11529">
    <property type="entry name" value="NTP-PPase_MazG_Cterm"/>
    <property type="match status" value="1"/>
</dbReference>
<evidence type="ECO:0000256" key="1">
    <source>
        <dbReference type="ARBA" id="ARBA00052141"/>
    </source>
</evidence>
<evidence type="ECO:0000313" key="7">
    <source>
        <dbReference type="Proteomes" id="UP000008720"/>
    </source>
</evidence>
<evidence type="ECO:0000256" key="3">
    <source>
        <dbReference type="ARBA" id="ARBA00066372"/>
    </source>
</evidence>
<dbReference type="Gene3D" id="1.10.287.1080">
    <property type="entry name" value="MazG-like"/>
    <property type="match status" value="2"/>
</dbReference>
<evidence type="ECO:0000256" key="2">
    <source>
        <dbReference type="ARBA" id="ARBA00061115"/>
    </source>
</evidence>